<feature type="active site" description="Nucleophile and sulfur donor" evidence="1">
    <location>
        <position position="179"/>
    </location>
</feature>
<keyword evidence="4" id="KW-1185">Reference proteome</keyword>
<proteinExistence type="predicted"/>
<feature type="domain" description="NAD/GMP synthase" evidence="2">
    <location>
        <begin position="19"/>
        <end position="81"/>
    </location>
</feature>
<gene>
    <name evidence="3" type="ORF">ETSY1_04660</name>
</gene>
<dbReference type="PIRSF" id="PIRSF006661">
    <property type="entry name" value="PP-lp_UCP006661"/>
    <property type="match status" value="1"/>
</dbReference>
<name>W4LW70_ENTF1</name>
<dbReference type="GO" id="GO:0016783">
    <property type="term" value="F:sulfurtransferase activity"/>
    <property type="evidence" value="ECO:0007669"/>
    <property type="project" value="InterPro"/>
</dbReference>
<dbReference type="Gene3D" id="3.40.50.620">
    <property type="entry name" value="HUPs"/>
    <property type="match status" value="1"/>
</dbReference>
<dbReference type="PANTHER" id="PTHR43169:SF2">
    <property type="entry name" value="NAD_GMP SYNTHASE DOMAIN-CONTAINING PROTEIN"/>
    <property type="match status" value="1"/>
</dbReference>
<dbReference type="AlphaFoldDB" id="W4LW70"/>
<evidence type="ECO:0000256" key="1">
    <source>
        <dbReference type="PIRSR" id="PIRSR006661-1"/>
    </source>
</evidence>
<dbReference type="InterPro" id="IPR005232">
    <property type="entry name" value="LarE"/>
</dbReference>
<dbReference type="SUPFAM" id="SSF52402">
    <property type="entry name" value="Adenine nucleotide alpha hydrolases-like"/>
    <property type="match status" value="1"/>
</dbReference>
<evidence type="ECO:0000313" key="3">
    <source>
        <dbReference type="EMBL" id="ETX02150.1"/>
    </source>
</evidence>
<dbReference type="NCBIfam" id="TIGR00268">
    <property type="entry name" value="ATP-dependent sacrificial sulfur transferase LarE"/>
    <property type="match status" value="1"/>
</dbReference>
<accession>W4LW70</accession>
<dbReference type="InterPro" id="IPR014729">
    <property type="entry name" value="Rossmann-like_a/b/a_fold"/>
</dbReference>
<dbReference type="InterPro" id="IPR052188">
    <property type="entry name" value="Ni-pincer_cofactor_biosynth"/>
</dbReference>
<dbReference type="Proteomes" id="UP000019141">
    <property type="component" value="Unassembled WGS sequence"/>
</dbReference>
<dbReference type="Pfam" id="PF02540">
    <property type="entry name" value="NAD_synthase"/>
    <property type="match status" value="1"/>
</dbReference>
<evidence type="ECO:0000259" key="2">
    <source>
        <dbReference type="Pfam" id="PF02540"/>
    </source>
</evidence>
<dbReference type="PATRIC" id="fig|1429438.4.peg.1081"/>
<dbReference type="InterPro" id="IPR022310">
    <property type="entry name" value="NAD/GMP_synthase"/>
</dbReference>
<dbReference type="EMBL" id="AZHW01000173">
    <property type="protein sequence ID" value="ETX02150.1"/>
    <property type="molecule type" value="Genomic_DNA"/>
</dbReference>
<organism evidence="3 4">
    <name type="scientific">Entotheonella factor</name>
    <dbReference type="NCBI Taxonomy" id="1429438"/>
    <lineage>
        <taxon>Bacteria</taxon>
        <taxon>Pseudomonadati</taxon>
        <taxon>Nitrospinota/Tectimicrobiota group</taxon>
        <taxon>Candidatus Tectimicrobiota</taxon>
        <taxon>Candidatus Entotheonellia</taxon>
        <taxon>Candidatus Entotheonellales</taxon>
        <taxon>Candidatus Entotheonellaceae</taxon>
        <taxon>Candidatus Entotheonella</taxon>
    </lineage>
</organism>
<reference evidence="3 4" key="1">
    <citation type="journal article" date="2014" name="Nature">
        <title>An environmental bacterial taxon with a large and distinct metabolic repertoire.</title>
        <authorList>
            <person name="Wilson M.C."/>
            <person name="Mori T."/>
            <person name="Ruckert C."/>
            <person name="Uria A.R."/>
            <person name="Helf M.J."/>
            <person name="Takada K."/>
            <person name="Gernert C."/>
            <person name="Steffens U.A."/>
            <person name="Heycke N."/>
            <person name="Schmitt S."/>
            <person name="Rinke C."/>
            <person name="Helfrich E.J."/>
            <person name="Brachmann A.O."/>
            <person name="Gurgui C."/>
            <person name="Wakimoto T."/>
            <person name="Kracht M."/>
            <person name="Crusemann M."/>
            <person name="Hentschel U."/>
            <person name="Abe I."/>
            <person name="Matsunaga S."/>
            <person name="Kalinowski J."/>
            <person name="Takeyama H."/>
            <person name="Piel J."/>
        </authorList>
    </citation>
    <scope>NUCLEOTIDE SEQUENCE [LARGE SCALE GENOMIC DNA]</scope>
    <source>
        <strain evidence="4">TSY1</strain>
    </source>
</reference>
<dbReference type="CDD" id="cd01990">
    <property type="entry name" value="LarE-like"/>
    <property type="match status" value="1"/>
</dbReference>
<dbReference type="GO" id="GO:0006163">
    <property type="term" value="P:purine nucleotide metabolic process"/>
    <property type="evidence" value="ECO:0007669"/>
    <property type="project" value="UniProtKB-ARBA"/>
</dbReference>
<protein>
    <submittedName>
        <fullName evidence="3">Potassium-transporting ATPase subunit A</fullName>
    </submittedName>
</protein>
<dbReference type="PANTHER" id="PTHR43169">
    <property type="entry name" value="EXSB FAMILY PROTEIN"/>
    <property type="match status" value="1"/>
</dbReference>
<comment type="caution">
    <text evidence="3">The sequence shown here is derived from an EMBL/GenBank/DDBJ whole genome shotgun (WGS) entry which is preliminary data.</text>
</comment>
<evidence type="ECO:0000313" key="4">
    <source>
        <dbReference type="Proteomes" id="UP000019141"/>
    </source>
</evidence>
<dbReference type="HOGENOM" id="CLU_061181_2_0_7"/>
<sequence>MTPQMTLDDKLDKLLSILTGMESAIVAYSGGVDSSLLAQAAHMALGDKALAVTAVSPSLPQAELDEAVEVAKRIGIRHEFVYTDEMDNPDYLANPTSRCYFCKSELFIKLNPLAEERGYQHVIYGAMMDDRGDHRPGAQAAKEYQVQAPLDAADLSKDDIRELSKRYGLPTWNKPSFACLSSRFPYGQAITEEKLSTVEQAEQFLRDRGIRVFRVRHHDTIARVEVLPEDMPQLVQEPFRSEMVNRFKELGYTYVTMDLAGFRSGSMNEGTQLVSLSVEPR</sequence>